<dbReference type="AlphaFoldDB" id="A0A1R1JS45"/>
<feature type="domain" description="Pirin C-terminal" evidence="4">
    <location>
        <begin position="261"/>
        <end position="314"/>
    </location>
</feature>
<evidence type="ECO:0000313" key="6">
    <source>
        <dbReference type="Proteomes" id="UP000187251"/>
    </source>
</evidence>
<evidence type="ECO:0000259" key="4">
    <source>
        <dbReference type="Pfam" id="PF05726"/>
    </source>
</evidence>
<dbReference type="RefSeq" id="WP_076413279.1">
    <property type="nucleotide sequence ID" value="NZ_AP028040.1"/>
</dbReference>
<dbReference type="PANTHER" id="PTHR13903">
    <property type="entry name" value="PIRIN-RELATED"/>
    <property type="match status" value="1"/>
</dbReference>
<evidence type="ECO:0000259" key="3">
    <source>
        <dbReference type="Pfam" id="PF02678"/>
    </source>
</evidence>
<dbReference type="PANTHER" id="PTHR13903:SF8">
    <property type="entry name" value="PIRIN"/>
    <property type="match status" value="1"/>
</dbReference>
<dbReference type="EMBL" id="MJMN01000021">
    <property type="protein sequence ID" value="OMG83966.1"/>
    <property type="molecule type" value="Genomic_DNA"/>
</dbReference>
<gene>
    <name evidence="5" type="ORF">BIZ92_29545</name>
</gene>
<dbReference type="InterPro" id="IPR008778">
    <property type="entry name" value="Pirin_C_dom"/>
</dbReference>
<dbReference type="Proteomes" id="UP000187251">
    <property type="component" value="Unassembled WGS sequence"/>
</dbReference>
<dbReference type="Gene3D" id="2.60.120.10">
    <property type="entry name" value="Jelly Rolls"/>
    <property type="match status" value="4"/>
</dbReference>
<evidence type="ECO:0000313" key="5">
    <source>
        <dbReference type="EMBL" id="OMG83966.1"/>
    </source>
</evidence>
<dbReference type="Pfam" id="PF02678">
    <property type="entry name" value="Pirin"/>
    <property type="match status" value="1"/>
</dbReference>
<dbReference type="InterPro" id="IPR014710">
    <property type="entry name" value="RmlC-like_jellyroll"/>
</dbReference>
<organism evidence="5 6">
    <name type="scientific">Alcaligenes xylosoxydans xylosoxydans</name>
    <name type="common">Achromobacter xylosoxidans</name>
    <dbReference type="NCBI Taxonomy" id="85698"/>
    <lineage>
        <taxon>Bacteria</taxon>
        <taxon>Pseudomonadati</taxon>
        <taxon>Pseudomonadota</taxon>
        <taxon>Betaproteobacteria</taxon>
        <taxon>Burkholderiales</taxon>
        <taxon>Alcaligenaceae</taxon>
        <taxon>Achromobacter</taxon>
    </lineage>
</organism>
<dbReference type="OrthoDB" id="321327at2"/>
<protein>
    <submittedName>
        <fullName evidence="5">Nuclease PIN</fullName>
    </submittedName>
</protein>
<sequence>MTIRLSPPVGRPCEPAGDACATRQFRYTDFPQGMSPLVLAEHFIMSGPAFAPHPHAGMSAVTLLLEDTRGVLRSRDSLRNDHQIRAGDLHWTVAGRGILHDQQPVGQARLNGLRFYVNLPQRLKTLAPEVALLRAWEMPVLQSDAGRVRVVSGRYDGWDAPLATPEPLLILDGWLRPGASRLVPLPAGWNAWLYAVHGELGVRARHEITPPPRAPVEAAPPIPVARFRPGTRPATAARRAADPGFAILPPGAALTATADREGLLQLLAAGAPAHFILVAGAAIDEPVIQRGPLVMTDTRALAQAVAAYEAGEFGQLRQETGVPG</sequence>
<dbReference type="InterPro" id="IPR011051">
    <property type="entry name" value="RmlC_Cupin_sf"/>
</dbReference>
<dbReference type="SUPFAM" id="SSF51182">
    <property type="entry name" value="RmlC-like cupins"/>
    <property type="match status" value="1"/>
</dbReference>
<evidence type="ECO:0000256" key="1">
    <source>
        <dbReference type="ARBA" id="ARBA00008416"/>
    </source>
</evidence>
<dbReference type="InterPro" id="IPR012093">
    <property type="entry name" value="Pirin"/>
</dbReference>
<comment type="similarity">
    <text evidence="1 2">Belongs to the pirin family.</text>
</comment>
<dbReference type="Pfam" id="PF05726">
    <property type="entry name" value="Pirin_C"/>
    <property type="match status" value="1"/>
</dbReference>
<proteinExistence type="inferred from homology"/>
<feature type="domain" description="Pirin N-terminal" evidence="3">
    <location>
        <begin position="41"/>
        <end position="112"/>
    </location>
</feature>
<reference evidence="5 6" key="1">
    <citation type="submission" date="2016-09" db="EMBL/GenBank/DDBJ databases">
        <title>Phylogenomics of Achromobacter.</title>
        <authorList>
            <person name="Jeukens J."/>
            <person name="Freschi L."/>
            <person name="Vincent A.T."/>
            <person name="Emond-Rheault J.-G."/>
            <person name="Kukavica-Ibrulj I."/>
            <person name="Charette S.J."/>
            <person name="Levesque R.C."/>
        </authorList>
    </citation>
    <scope>NUCLEOTIDE SEQUENCE [LARGE SCALE GENOMIC DNA]</scope>
    <source>
        <strain evidence="5 6">AUS488</strain>
    </source>
</reference>
<name>A0A1R1JS45_ALCXX</name>
<evidence type="ECO:0000256" key="2">
    <source>
        <dbReference type="RuleBase" id="RU003457"/>
    </source>
</evidence>
<accession>A0A1R1JS45</accession>
<dbReference type="InterPro" id="IPR003829">
    <property type="entry name" value="Pirin_N_dom"/>
</dbReference>
<dbReference type="PIRSF" id="PIRSF006232">
    <property type="entry name" value="Pirin"/>
    <property type="match status" value="1"/>
</dbReference>
<comment type="caution">
    <text evidence="5">The sequence shown here is derived from an EMBL/GenBank/DDBJ whole genome shotgun (WGS) entry which is preliminary data.</text>
</comment>